<gene>
    <name evidence="2" type="ORF">Tco_1094220</name>
</gene>
<protein>
    <submittedName>
        <fullName evidence="2">Uncharacterized protein</fullName>
    </submittedName>
</protein>
<sequence>MIDLLKLMCIENDPNLFSLKVHHGGAFTYVLGPKRTRAPRRAYKCGNADWFDDVDADGFSMIEVSDKGLESLRADIDVLDMLSYVHKFKLIEVFIEHHVDTSVIDIDDEEYSTQESDGLGSGNAGLGRHESEGIGNDNVDDVNVGLGNDNVDENDNVYEFDPVFSYQDTNHDNVDDVNIGSRNDNVDDVNVGSGNDNVDKEGSDNSEDHDDSKDSKDSDFECDLKDRINDVHVHMEMFREHTDPNVEWVGPTKSMPELELELLKALDGTERRKALEKLAKCHKPVDGKLYSEYFYVSETFANKELIKDTVTRISVEQMRQLYLTRNDNERLRAKCEGVVPVF</sequence>
<feature type="region of interest" description="Disordered" evidence="1">
    <location>
        <begin position="168"/>
        <end position="220"/>
    </location>
</feature>
<organism evidence="2 3">
    <name type="scientific">Tanacetum coccineum</name>
    <dbReference type="NCBI Taxonomy" id="301880"/>
    <lineage>
        <taxon>Eukaryota</taxon>
        <taxon>Viridiplantae</taxon>
        <taxon>Streptophyta</taxon>
        <taxon>Embryophyta</taxon>
        <taxon>Tracheophyta</taxon>
        <taxon>Spermatophyta</taxon>
        <taxon>Magnoliopsida</taxon>
        <taxon>eudicotyledons</taxon>
        <taxon>Gunneridae</taxon>
        <taxon>Pentapetalae</taxon>
        <taxon>asterids</taxon>
        <taxon>campanulids</taxon>
        <taxon>Asterales</taxon>
        <taxon>Asteraceae</taxon>
        <taxon>Asteroideae</taxon>
        <taxon>Anthemideae</taxon>
        <taxon>Anthemidinae</taxon>
        <taxon>Tanacetum</taxon>
    </lineage>
</organism>
<evidence type="ECO:0000313" key="2">
    <source>
        <dbReference type="EMBL" id="GJT98702.1"/>
    </source>
</evidence>
<comment type="caution">
    <text evidence="2">The sequence shown here is derived from an EMBL/GenBank/DDBJ whole genome shotgun (WGS) entry which is preliminary data.</text>
</comment>
<keyword evidence="3" id="KW-1185">Reference proteome</keyword>
<feature type="region of interest" description="Disordered" evidence="1">
    <location>
        <begin position="110"/>
        <end position="154"/>
    </location>
</feature>
<feature type="compositionally biased region" description="Low complexity" evidence="1">
    <location>
        <begin position="135"/>
        <end position="149"/>
    </location>
</feature>
<feature type="compositionally biased region" description="Basic and acidic residues" evidence="1">
    <location>
        <begin position="210"/>
        <end position="220"/>
    </location>
</feature>
<accession>A0ABQ5IEX6</accession>
<reference evidence="2" key="1">
    <citation type="journal article" date="2022" name="Int. J. Mol. Sci.">
        <title>Draft Genome of Tanacetum Coccineum: Genomic Comparison of Closely Related Tanacetum-Family Plants.</title>
        <authorList>
            <person name="Yamashiro T."/>
            <person name="Shiraishi A."/>
            <person name="Nakayama K."/>
            <person name="Satake H."/>
        </authorList>
    </citation>
    <scope>NUCLEOTIDE SEQUENCE</scope>
</reference>
<reference evidence="2" key="2">
    <citation type="submission" date="2022-01" db="EMBL/GenBank/DDBJ databases">
        <authorList>
            <person name="Yamashiro T."/>
            <person name="Shiraishi A."/>
            <person name="Satake H."/>
            <person name="Nakayama K."/>
        </authorList>
    </citation>
    <scope>NUCLEOTIDE SEQUENCE</scope>
</reference>
<name>A0ABQ5IEX6_9ASTR</name>
<evidence type="ECO:0000256" key="1">
    <source>
        <dbReference type="SAM" id="MobiDB-lite"/>
    </source>
</evidence>
<evidence type="ECO:0000313" key="3">
    <source>
        <dbReference type="Proteomes" id="UP001151760"/>
    </source>
</evidence>
<dbReference type="Proteomes" id="UP001151760">
    <property type="component" value="Unassembled WGS sequence"/>
</dbReference>
<dbReference type="EMBL" id="BQNB010020701">
    <property type="protein sequence ID" value="GJT98702.1"/>
    <property type="molecule type" value="Genomic_DNA"/>
</dbReference>
<proteinExistence type="predicted"/>